<dbReference type="Proteomes" id="UP001172155">
    <property type="component" value="Unassembled WGS sequence"/>
</dbReference>
<dbReference type="AlphaFoldDB" id="A0AA40K624"/>
<evidence type="ECO:0000256" key="1">
    <source>
        <dbReference type="SAM" id="MobiDB-lite"/>
    </source>
</evidence>
<name>A0AA40K624_9PEZI</name>
<dbReference type="EMBL" id="JAUKUD010000004">
    <property type="protein sequence ID" value="KAK0746822.1"/>
    <property type="molecule type" value="Genomic_DNA"/>
</dbReference>
<evidence type="ECO:0000313" key="3">
    <source>
        <dbReference type="Proteomes" id="UP001172155"/>
    </source>
</evidence>
<organism evidence="2 3">
    <name type="scientific">Schizothecium vesticola</name>
    <dbReference type="NCBI Taxonomy" id="314040"/>
    <lineage>
        <taxon>Eukaryota</taxon>
        <taxon>Fungi</taxon>
        <taxon>Dikarya</taxon>
        <taxon>Ascomycota</taxon>
        <taxon>Pezizomycotina</taxon>
        <taxon>Sordariomycetes</taxon>
        <taxon>Sordariomycetidae</taxon>
        <taxon>Sordariales</taxon>
        <taxon>Schizotheciaceae</taxon>
        <taxon>Schizothecium</taxon>
    </lineage>
</organism>
<evidence type="ECO:0000313" key="2">
    <source>
        <dbReference type="EMBL" id="KAK0746822.1"/>
    </source>
</evidence>
<proteinExistence type="predicted"/>
<feature type="compositionally biased region" description="Basic residues" evidence="1">
    <location>
        <begin position="1"/>
        <end position="12"/>
    </location>
</feature>
<comment type="caution">
    <text evidence="2">The sequence shown here is derived from an EMBL/GenBank/DDBJ whole genome shotgun (WGS) entry which is preliminary data.</text>
</comment>
<sequence>MYCGHRLPKPRGRPNDSSPPIDPHHRKRNISPRAQDGGRKHFSLRRPPPASSKSLINPLTPLPSTVLPKPILNCRPVGIAQYRRLHTR</sequence>
<accession>A0AA40K624</accession>
<keyword evidence="3" id="KW-1185">Reference proteome</keyword>
<gene>
    <name evidence="2" type="ORF">B0T18DRAFT_160185</name>
</gene>
<reference evidence="2" key="1">
    <citation type="submission" date="2023-06" db="EMBL/GenBank/DDBJ databases">
        <title>Genome-scale phylogeny and comparative genomics of the fungal order Sordariales.</title>
        <authorList>
            <consortium name="Lawrence Berkeley National Laboratory"/>
            <person name="Hensen N."/>
            <person name="Bonometti L."/>
            <person name="Westerberg I."/>
            <person name="Brannstrom I.O."/>
            <person name="Guillou S."/>
            <person name="Cros-Aarteil S."/>
            <person name="Calhoun S."/>
            <person name="Haridas S."/>
            <person name="Kuo A."/>
            <person name="Mondo S."/>
            <person name="Pangilinan J."/>
            <person name="Riley R."/>
            <person name="LaButti K."/>
            <person name="Andreopoulos B."/>
            <person name="Lipzen A."/>
            <person name="Chen C."/>
            <person name="Yanf M."/>
            <person name="Daum C."/>
            <person name="Ng V."/>
            <person name="Clum A."/>
            <person name="Steindorff A."/>
            <person name="Ohm R."/>
            <person name="Martin F."/>
            <person name="Silar P."/>
            <person name="Natvig D."/>
            <person name="Lalanne C."/>
            <person name="Gautier V."/>
            <person name="Ament-velasquez S.L."/>
            <person name="Kruys A."/>
            <person name="Hutchinson M.I."/>
            <person name="Powell A.J."/>
            <person name="Barry K."/>
            <person name="Miller A.N."/>
            <person name="Grigoriev I.V."/>
            <person name="Debuchy R."/>
            <person name="Gladieux P."/>
            <person name="Thoren M.H."/>
            <person name="Johannesson H."/>
        </authorList>
    </citation>
    <scope>NUCLEOTIDE SEQUENCE</scope>
    <source>
        <strain evidence="2">SMH3187-1</strain>
    </source>
</reference>
<protein>
    <submittedName>
        <fullName evidence="2">Uncharacterized protein</fullName>
    </submittedName>
</protein>
<feature type="region of interest" description="Disordered" evidence="1">
    <location>
        <begin position="1"/>
        <end position="62"/>
    </location>
</feature>